<dbReference type="Proteomes" id="UP000593758">
    <property type="component" value="Chromosome"/>
</dbReference>
<comment type="similarity">
    <text evidence="1">Belongs to the short-chain dehydrogenases/reductases (SDR) family.</text>
</comment>
<protein>
    <submittedName>
        <fullName evidence="3">SDR family oxidoreductase</fullName>
    </submittedName>
</protein>
<evidence type="ECO:0000313" key="3">
    <source>
        <dbReference type="EMBL" id="QOR71544.1"/>
    </source>
</evidence>
<dbReference type="Pfam" id="PF13561">
    <property type="entry name" value="adh_short_C2"/>
    <property type="match status" value="1"/>
</dbReference>
<proteinExistence type="inferred from homology"/>
<dbReference type="Gene3D" id="3.40.50.720">
    <property type="entry name" value="NAD(P)-binding Rossmann-like Domain"/>
    <property type="match status" value="1"/>
</dbReference>
<gene>
    <name evidence="3" type="ORF">IM660_04435</name>
</gene>
<accession>A0A7M1SX71</accession>
<dbReference type="PANTHER" id="PTHR24321:SF8">
    <property type="entry name" value="ESTRADIOL 17-BETA-DEHYDROGENASE 8-RELATED"/>
    <property type="match status" value="1"/>
</dbReference>
<dbReference type="InterPro" id="IPR020904">
    <property type="entry name" value="Sc_DH/Rdtase_CS"/>
</dbReference>
<keyword evidence="2" id="KW-0560">Oxidoreductase</keyword>
<evidence type="ECO:0000256" key="1">
    <source>
        <dbReference type="ARBA" id="ARBA00006484"/>
    </source>
</evidence>
<dbReference type="CDD" id="cd05233">
    <property type="entry name" value="SDR_c"/>
    <property type="match status" value="1"/>
</dbReference>
<sequence>MRAVVVGSSSDTAQQITDQLAANGAQVVGINKDPYDRPALTASVTADMSDPEQAVDAFSQAARILGGIDGVVTGLAFQRGGKLHQTSAERWRAVRTGTLDATFFTLQAAIPHLRQSSSVVAISSVNATVAHPGNSAYATAKGGVTTMMRQAALEYAPRGIRFNVVAPAFIERDENLPDDVAAGYPMGRIVTAAEVAAATCFLLSPAASGITGVVLPVDAGLSIASPSAFLREGMRTRWLEDD</sequence>
<dbReference type="PRINTS" id="PR00081">
    <property type="entry name" value="GDHRDH"/>
</dbReference>
<keyword evidence="4" id="KW-1185">Reference proteome</keyword>
<dbReference type="EMBL" id="CP063169">
    <property type="protein sequence ID" value="QOR71544.1"/>
    <property type="molecule type" value="Genomic_DNA"/>
</dbReference>
<dbReference type="AlphaFoldDB" id="A0A7M1SX71"/>
<dbReference type="KEGG" id="halt:IM660_04435"/>
<dbReference type="GO" id="GO:0016491">
    <property type="term" value="F:oxidoreductase activity"/>
    <property type="evidence" value="ECO:0007669"/>
    <property type="project" value="UniProtKB-KW"/>
</dbReference>
<name>A0A7M1SX71_9MICO</name>
<dbReference type="InterPro" id="IPR036291">
    <property type="entry name" value="NAD(P)-bd_dom_sf"/>
</dbReference>
<dbReference type="RefSeq" id="WP_193498201.1">
    <property type="nucleotide sequence ID" value="NZ_CP063169.1"/>
</dbReference>
<evidence type="ECO:0000313" key="4">
    <source>
        <dbReference type="Proteomes" id="UP000593758"/>
    </source>
</evidence>
<dbReference type="PANTHER" id="PTHR24321">
    <property type="entry name" value="DEHYDROGENASES, SHORT CHAIN"/>
    <property type="match status" value="1"/>
</dbReference>
<dbReference type="SUPFAM" id="SSF51735">
    <property type="entry name" value="NAD(P)-binding Rossmann-fold domains"/>
    <property type="match status" value="1"/>
</dbReference>
<dbReference type="PROSITE" id="PS00061">
    <property type="entry name" value="ADH_SHORT"/>
    <property type="match status" value="1"/>
</dbReference>
<evidence type="ECO:0000256" key="2">
    <source>
        <dbReference type="ARBA" id="ARBA00023002"/>
    </source>
</evidence>
<organism evidence="3 4">
    <name type="scientific">Ruania alkalisoli</name>
    <dbReference type="NCBI Taxonomy" id="2779775"/>
    <lineage>
        <taxon>Bacteria</taxon>
        <taxon>Bacillati</taxon>
        <taxon>Actinomycetota</taxon>
        <taxon>Actinomycetes</taxon>
        <taxon>Micrococcales</taxon>
        <taxon>Ruaniaceae</taxon>
        <taxon>Ruania</taxon>
    </lineage>
</organism>
<dbReference type="InterPro" id="IPR002347">
    <property type="entry name" value="SDR_fam"/>
</dbReference>
<reference evidence="3 4" key="1">
    <citation type="submission" date="2020-10" db="EMBL/GenBank/DDBJ databases">
        <title>Haloactinobacterium sp. RN3S43, a bacterium isolated from saline soil.</title>
        <authorList>
            <person name="Sun J.-Q."/>
        </authorList>
    </citation>
    <scope>NUCLEOTIDE SEQUENCE [LARGE SCALE GENOMIC DNA]</scope>
    <source>
        <strain evidence="3 4">RN3S43</strain>
    </source>
</reference>